<dbReference type="Proteomes" id="UP000054337">
    <property type="component" value="Unassembled WGS sequence"/>
</dbReference>
<dbReference type="HOGENOM" id="CLU_2009316_0_0_1"/>
<evidence type="ECO:0000313" key="3">
    <source>
        <dbReference type="Proteomes" id="UP000054337"/>
    </source>
</evidence>
<proteinExistence type="predicted"/>
<reference evidence="2 3" key="1">
    <citation type="journal article" date="2013" name="PLoS Genet.">
        <title>Comparative genome structure, secondary metabolite, and effector coding capacity across Cochliobolus pathogens.</title>
        <authorList>
            <person name="Condon B.J."/>
            <person name="Leng Y."/>
            <person name="Wu D."/>
            <person name="Bushley K.E."/>
            <person name="Ohm R.A."/>
            <person name="Otillar R."/>
            <person name="Martin J."/>
            <person name="Schackwitz W."/>
            <person name="Grimwood J."/>
            <person name="MohdZainudin N."/>
            <person name="Xue C."/>
            <person name="Wang R."/>
            <person name="Manning V.A."/>
            <person name="Dhillon B."/>
            <person name="Tu Z.J."/>
            <person name="Steffenson B.J."/>
            <person name="Salamov A."/>
            <person name="Sun H."/>
            <person name="Lowry S."/>
            <person name="LaButti K."/>
            <person name="Han J."/>
            <person name="Copeland A."/>
            <person name="Lindquist E."/>
            <person name="Barry K."/>
            <person name="Schmutz J."/>
            <person name="Baker S.E."/>
            <person name="Ciuffetti L.M."/>
            <person name="Grigoriev I.V."/>
            <person name="Zhong S."/>
            <person name="Turgeon B.G."/>
        </authorList>
    </citation>
    <scope>NUCLEOTIDE SEQUENCE [LARGE SCALE GENOMIC DNA]</scope>
    <source>
        <strain evidence="2 3">FI3</strain>
    </source>
</reference>
<name>W7DX84_BIPV3</name>
<feature type="region of interest" description="Disordered" evidence="1">
    <location>
        <begin position="94"/>
        <end position="124"/>
    </location>
</feature>
<dbReference type="RefSeq" id="XP_014550170.1">
    <property type="nucleotide sequence ID" value="XM_014694684.1"/>
</dbReference>
<accession>W7DX84</accession>
<dbReference type="GeneID" id="26250886"/>
<sequence>DLQSDLHLNHRQVHYLDRYGHSHTVRKPIHHLPHYMLGHLVEFEDISLYLFFPCLYREDQQSSRLLDSDFRTWMNHILLPIIYRHHESSLIQHYPSSHDHSLSNSTPRGVEMRSQRIDPMAREQ</sequence>
<protein>
    <submittedName>
        <fullName evidence="2">Uncharacterized protein</fullName>
    </submittedName>
</protein>
<feature type="compositionally biased region" description="Basic and acidic residues" evidence="1">
    <location>
        <begin position="110"/>
        <end position="124"/>
    </location>
</feature>
<organism evidence="2 3">
    <name type="scientific">Bipolaris victoriae (strain FI3)</name>
    <name type="common">Victoria blight of oats agent</name>
    <name type="synonym">Cochliobolus victoriae</name>
    <dbReference type="NCBI Taxonomy" id="930091"/>
    <lineage>
        <taxon>Eukaryota</taxon>
        <taxon>Fungi</taxon>
        <taxon>Dikarya</taxon>
        <taxon>Ascomycota</taxon>
        <taxon>Pezizomycotina</taxon>
        <taxon>Dothideomycetes</taxon>
        <taxon>Pleosporomycetidae</taxon>
        <taxon>Pleosporales</taxon>
        <taxon>Pleosporineae</taxon>
        <taxon>Pleosporaceae</taxon>
        <taxon>Bipolaris</taxon>
    </lineage>
</organism>
<evidence type="ECO:0000256" key="1">
    <source>
        <dbReference type="SAM" id="MobiDB-lite"/>
    </source>
</evidence>
<feature type="non-terminal residue" evidence="2">
    <location>
        <position position="1"/>
    </location>
</feature>
<dbReference type="AlphaFoldDB" id="W7DX84"/>
<evidence type="ECO:0000313" key="2">
    <source>
        <dbReference type="EMBL" id="EUN20596.1"/>
    </source>
</evidence>
<keyword evidence="3" id="KW-1185">Reference proteome</keyword>
<dbReference type="EMBL" id="KI968938">
    <property type="protein sequence ID" value="EUN20596.1"/>
    <property type="molecule type" value="Genomic_DNA"/>
</dbReference>
<gene>
    <name evidence="2" type="ORF">COCVIDRAFT_116250</name>
</gene>